<keyword evidence="2 6" id="KW-0812">Transmembrane</keyword>
<feature type="transmembrane region" description="Helical" evidence="6">
    <location>
        <begin position="187"/>
        <end position="207"/>
    </location>
</feature>
<evidence type="ECO:0000256" key="5">
    <source>
        <dbReference type="SAM" id="MobiDB-lite"/>
    </source>
</evidence>
<feature type="transmembrane region" description="Helical" evidence="6">
    <location>
        <begin position="333"/>
        <end position="353"/>
    </location>
</feature>
<gene>
    <name evidence="7" type="ORF">VIBNISOn1_1760053</name>
</gene>
<feature type="region of interest" description="Disordered" evidence="5">
    <location>
        <begin position="1"/>
        <end position="22"/>
    </location>
</feature>
<evidence type="ECO:0000256" key="2">
    <source>
        <dbReference type="ARBA" id="ARBA00022692"/>
    </source>
</evidence>
<dbReference type="AlphaFoldDB" id="A0AAV2VP27"/>
<feature type="transmembrane region" description="Helical" evidence="6">
    <location>
        <begin position="410"/>
        <end position="429"/>
    </location>
</feature>
<dbReference type="PANTHER" id="PTHR10283">
    <property type="entry name" value="SOLUTE CARRIER FAMILY 13 MEMBER"/>
    <property type="match status" value="1"/>
</dbReference>
<dbReference type="InterPro" id="IPR001898">
    <property type="entry name" value="SLC13A/DASS"/>
</dbReference>
<keyword evidence="3 6" id="KW-1133">Transmembrane helix</keyword>
<dbReference type="EMBL" id="CAOF01000086">
    <property type="protein sequence ID" value="CCO46432.1"/>
    <property type="molecule type" value="Genomic_DNA"/>
</dbReference>
<evidence type="ECO:0000256" key="4">
    <source>
        <dbReference type="ARBA" id="ARBA00023136"/>
    </source>
</evidence>
<dbReference type="GO" id="GO:0005315">
    <property type="term" value="F:phosphate transmembrane transporter activity"/>
    <property type="evidence" value="ECO:0007669"/>
    <property type="project" value="TreeGrafter"/>
</dbReference>
<dbReference type="RefSeq" id="WP_022611565.1">
    <property type="nucleotide sequence ID" value="NZ_LK391965.1"/>
</dbReference>
<name>A0AAV2VP27_9VIBR</name>
<dbReference type="Proteomes" id="UP000018211">
    <property type="component" value="Unassembled WGS sequence"/>
</dbReference>
<evidence type="ECO:0000313" key="7">
    <source>
        <dbReference type="EMBL" id="CCO46432.1"/>
    </source>
</evidence>
<feature type="transmembrane region" description="Helical" evidence="6">
    <location>
        <begin position="374"/>
        <end position="398"/>
    </location>
</feature>
<dbReference type="Pfam" id="PF00939">
    <property type="entry name" value="Na_sulph_symp"/>
    <property type="match status" value="1"/>
</dbReference>
<evidence type="ECO:0000256" key="6">
    <source>
        <dbReference type="SAM" id="Phobius"/>
    </source>
</evidence>
<evidence type="ECO:0000313" key="8">
    <source>
        <dbReference type="Proteomes" id="UP000018211"/>
    </source>
</evidence>
<evidence type="ECO:0000256" key="1">
    <source>
        <dbReference type="ARBA" id="ARBA00004141"/>
    </source>
</evidence>
<feature type="transmembrane region" description="Helical" evidence="6">
    <location>
        <begin position="303"/>
        <end position="321"/>
    </location>
</feature>
<proteinExistence type="predicted"/>
<reference evidence="7 8" key="1">
    <citation type="journal article" date="2013" name="ISME J.">
        <title>Comparative genomics of pathogenic lineages of Vibrio nigripulchritudo identifies virulence-associated traits.</title>
        <authorList>
            <person name="Goudenege D."/>
            <person name="Labreuche Y."/>
            <person name="Krin E."/>
            <person name="Ansquer D."/>
            <person name="Mangenot S."/>
            <person name="Calteau A."/>
            <person name="Medigue C."/>
            <person name="Mazel D."/>
            <person name="Polz M.F."/>
            <person name="Le Roux F."/>
        </authorList>
    </citation>
    <scope>NUCLEOTIDE SEQUENCE [LARGE SCALE GENOMIC DNA]</scope>
    <source>
        <strain evidence="7 8">SOn1</strain>
    </source>
</reference>
<dbReference type="PANTHER" id="PTHR10283:SF92">
    <property type="entry name" value="LOW-AFFINITY PHOSPHATE TRANSPORTER PHO91"/>
    <property type="match status" value="1"/>
</dbReference>
<feature type="transmembrane region" description="Helical" evidence="6">
    <location>
        <begin position="228"/>
        <end position="252"/>
    </location>
</feature>
<evidence type="ECO:0000256" key="3">
    <source>
        <dbReference type="ARBA" id="ARBA00022989"/>
    </source>
</evidence>
<keyword evidence="4 6" id="KW-0472">Membrane</keyword>
<accession>A0AAV2VP27</accession>
<sequence>MTQPSSSALKPDDSSKNGSASQSDKKRRVALLITILSIITGVLVAQFQSVHLASVAALTVLCIGMWATVVVPEYWTALAFFLIAIVADLAPASAVLSGFQSSTFWLLFAGLVLGASFKHTGLGKRIAKILASALGNQYSTMIWRIVAFGIALSFIMPSSMGRIALLLPIMMALTDKMGYAADSKGRIGIITATAFGTWLPAFTILPANAPNMILAGMTENLLDIQLSYWDYLIIHFPVLGALKGIVLVWLILKIFPSDDPKYIQQEQAEREPVSGNEKLLAAIIFGCLAFWLTDSIHHISPGWIGLAGAILCLCPFFNLTAKNSFQADLNYNSLFFVAGIIGLGAVISQSGLGETLIQSLGESVSFSPDEQLKSVVSLTFISSVVAITTSLPGVPAVMTPIAGDLATSTGLPVMTVLMTQVFAYSNILLPYQAPPIVTAMQMGKLPVSSISKLCVSLFVITLVLLLPLDLLWWQVIGLL</sequence>
<feature type="transmembrane region" description="Helical" evidence="6">
    <location>
        <begin position="450"/>
        <end position="473"/>
    </location>
</feature>
<comment type="subcellular location">
    <subcellularLocation>
        <location evidence="1">Membrane</location>
        <topology evidence="1">Multi-pass membrane protein</topology>
    </subcellularLocation>
</comment>
<feature type="transmembrane region" description="Helical" evidence="6">
    <location>
        <begin position="102"/>
        <end position="121"/>
    </location>
</feature>
<feature type="transmembrane region" description="Helical" evidence="6">
    <location>
        <begin position="29"/>
        <end position="47"/>
    </location>
</feature>
<comment type="caution">
    <text evidence="7">The sequence shown here is derived from an EMBL/GenBank/DDBJ whole genome shotgun (WGS) entry which is preliminary data.</text>
</comment>
<protein>
    <submittedName>
        <fullName evidence="7">Sodium/sulphate/Di-and tricarboxylate family symporter</fullName>
    </submittedName>
</protein>
<feature type="transmembrane region" description="Helical" evidence="6">
    <location>
        <begin position="142"/>
        <end position="167"/>
    </location>
</feature>
<organism evidence="7 8">
    <name type="scientific">Vibrio nigripulchritudo SOn1</name>
    <dbReference type="NCBI Taxonomy" id="1238450"/>
    <lineage>
        <taxon>Bacteria</taxon>
        <taxon>Pseudomonadati</taxon>
        <taxon>Pseudomonadota</taxon>
        <taxon>Gammaproteobacteria</taxon>
        <taxon>Vibrionales</taxon>
        <taxon>Vibrionaceae</taxon>
        <taxon>Vibrio</taxon>
    </lineage>
</organism>
<dbReference type="GO" id="GO:0005886">
    <property type="term" value="C:plasma membrane"/>
    <property type="evidence" value="ECO:0007669"/>
    <property type="project" value="TreeGrafter"/>
</dbReference>